<feature type="transmembrane region" description="Helical" evidence="8">
    <location>
        <begin position="394"/>
        <end position="412"/>
    </location>
</feature>
<evidence type="ECO:0000256" key="5">
    <source>
        <dbReference type="ARBA" id="ARBA00023136"/>
    </source>
</evidence>
<comment type="subcellular location">
    <subcellularLocation>
        <location evidence="1">Cell membrane</location>
        <topology evidence="1">Multi-pass membrane protein</topology>
    </subcellularLocation>
</comment>
<evidence type="ECO:0000259" key="9">
    <source>
        <dbReference type="Pfam" id="PF06738"/>
    </source>
</evidence>
<comment type="caution">
    <text evidence="11">The sequence shown here is derived from an EMBL/GenBank/DDBJ whole genome shotgun (WGS) entry which is preliminary data.</text>
</comment>
<feature type="transmembrane region" description="Helical" evidence="8">
    <location>
        <begin position="363"/>
        <end position="382"/>
    </location>
</feature>
<dbReference type="AlphaFoldDB" id="A0A0R2B4S2"/>
<keyword evidence="4 8" id="KW-1133">Transmembrane helix</keyword>
<dbReference type="InterPro" id="IPR010619">
    <property type="entry name" value="ThrE-like_N"/>
</dbReference>
<dbReference type="InterPro" id="IPR024528">
    <property type="entry name" value="ThrE_2"/>
</dbReference>
<dbReference type="RefSeq" id="WP_004051779.1">
    <property type="nucleotide sequence ID" value="NZ_AYYN01000159.1"/>
</dbReference>
<dbReference type="InterPro" id="IPR050539">
    <property type="entry name" value="ThrE_Dicarb/AminoAcid_Exp"/>
</dbReference>
<evidence type="ECO:0000256" key="7">
    <source>
        <dbReference type="SAM" id="MobiDB-lite"/>
    </source>
</evidence>
<evidence type="ECO:0000259" key="10">
    <source>
        <dbReference type="Pfam" id="PF12821"/>
    </source>
</evidence>
<feature type="transmembrane region" description="Helical" evidence="8">
    <location>
        <begin position="424"/>
        <end position="447"/>
    </location>
</feature>
<dbReference type="EMBL" id="AYYN01000159">
    <property type="protein sequence ID" value="KRM71225.1"/>
    <property type="molecule type" value="Genomic_DNA"/>
</dbReference>
<feature type="transmembrane region" description="Helical" evidence="8">
    <location>
        <begin position="311"/>
        <end position="332"/>
    </location>
</feature>
<feature type="compositionally biased region" description="Basic residues" evidence="7">
    <location>
        <begin position="7"/>
        <end position="22"/>
    </location>
</feature>
<dbReference type="PANTHER" id="PTHR34390:SF2">
    <property type="entry name" value="SUCCINATE TRANSPORTER SUBUNIT YJJP-RELATED"/>
    <property type="match status" value="1"/>
</dbReference>
<evidence type="ECO:0000256" key="8">
    <source>
        <dbReference type="SAM" id="Phobius"/>
    </source>
</evidence>
<evidence type="ECO:0000256" key="3">
    <source>
        <dbReference type="ARBA" id="ARBA00022692"/>
    </source>
</evidence>
<comment type="similarity">
    <text evidence="6">Belongs to the ThrE exporter (TC 2.A.79) family.</text>
</comment>
<keyword evidence="5 8" id="KW-0472">Membrane</keyword>
<feature type="domain" description="Threonine/Serine exporter ThrE" evidence="10">
    <location>
        <begin position="321"/>
        <end position="445"/>
    </location>
</feature>
<keyword evidence="2" id="KW-1003">Cell membrane</keyword>
<dbReference type="PATRIC" id="fig|1423772.3.peg.1425"/>
<evidence type="ECO:0000256" key="4">
    <source>
        <dbReference type="ARBA" id="ARBA00022989"/>
    </source>
</evidence>
<dbReference type="Pfam" id="PF06738">
    <property type="entry name" value="ThrE"/>
    <property type="match status" value="1"/>
</dbReference>
<reference evidence="11 12" key="1">
    <citation type="journal article" date="2015" name="Genome Announc.">
        <title>Expanding the biotechnology potential of lactobacilli through comparative genomics of 213 strains and associated genera.</title>
        <authorList>
            <person name="Sun Z."/>
            <person name="Harris H.M."/>
            <person name="McCann A."/>
            <person name="Guo C."/>
            <person name="Argimon S."/>
            <person name="Zhang W."/>
            <person name="Yang X."/>
            <person name="Jeffery I.B."/>
            <person name="Cooney J.C."/>
            <person name="Kagawa T.F."/>
            <person name="Liu W."/>
            <person name="Song Y."/>
            <person name="Salvetti E."/>
            <person name="Wrobel A."/>
            <person name="Rasinkangas P."/>
            <person name="Parkhill J."/>
            <person name="Rea M.C."/>
            <person name="O'Sullivan O."/>
            <person name="Ritari J."/>
            <person name="Douillard F.P."/>
            <person name="Paul Ross R."/>
            <person name="Yang R."/>
            <person name="Briner A.E."/>
            <person name="Felis G.E."/>
            <person name="de Vos W.M."/>
            <person name="Barrangou R."/>
            <person name="Klaenhammer T.R."/>
            <person name="Caufield P.W."/>
            <person name="Cui Y."/>
            <person name="Zhang H."/>
            <person name="O'Toole P.W."/>
        </authorList>
    </citation>
    <scope>NUCLEOTIDE SEQUENCE [LARGE SCALE GENOMIC DNA]</scope>
    <source>
        <strain evidence="11 12">DSM 20452</strain>
    </source>
</reference>
<name>A0A0R2B4S2_9LACO</name>
<dbReference type="GO" id="GO:0005886">
    <property type="term" value="C:plasma membrane"/>
    <property type="evidence" value="ECO:0007669"/>
    <property type="project" value="UniProtKB-SubCell"/>
</dbReference>
<evidence type="ECO:0000313" key="12">
    <source>
        <dbReference type="Proteomes" id="UP000051612"/>
    </source>
</evidence>
<dbReference type="Proteomes" id="UP000051612">
    <property type="component" value="Unassembled WGS sequence"/>
</dbReference>
<evidence type="ECO:0008006" key="13">
    <source>
        <dbReference type="Google" id="ProtNLM"/>
    </source>
</evidence>
<feature type="transmembrane region" description="Helical" evidence="8">
    <location>
        <begin position="206"/>
        <end position="225"/>
    </location>
</feature>
<feature type="domain" description="Threonine/serine exporter-like N-terminal" evidence="9">
    <location>
        <begin position="52"/>
        <end position="297"/>
    </location>
</feature>
<gene>
    <name evidence="11" type="ORF">FC48_GL001334</name>
</gene>
<dbReference type="GO" id="GO:0015744">
    <property type="term" value="P:succinate transport"/>
    <property type="evidence" value="ECO:0007669"/>
    <property type="project" value="TreeGrafter"/>
</dbReference>
<dbReference type="Pfam" id="PF12821">
    <property type="entry name" value="ThrE_2"/>
    <property type="match status" value="1"/>
</dbReference>
<feature type="transmembrane region" description="Helical" evidence="8">
    <location>
        <begin position="277"/>
        <end position="299"/>
    </location>
</feature>
<accession>A0A0R2B4S2</accession>
<keyword evidence="3 8" id="KW-0812">Transmembrane</keyword>
<feature type="region of interest" description="Disordered" evidence="7">
    <location>
        <begin position="1"/>
        <end position="22"/>
    </location>
</feature>
<feature type="transmembrane region" description="Helical" evidence="8">
    <location>
        <begin position="245"/>
        <end position="265"/>
    </location>
</feature>
<evidence type="ECO:0000256" key="2">
    <source>
        <dbReference type="ARBA" id="ARBA00022475"/>
    </source>
</evidence>
<feature type="transmembrane region" description="Helical" evidence="8">
    <location>
        <begin position="161"/>
        <end position="194"/>
    </location>
</feature>
<protein>
    <recommendedName>
        <fullName evidence="13">Integral membrane protein</fullName>
    </recommendedName>
</protein>
<evidence type="ECO:0000313" key="11">
    <source>
        <dbReference type="EMBL" id="KRM71225.1"/>
    </source>
</evidence>
<dbReference type="PANTHER" id="PTHR34390">
    <property type="entry name" value="UPF0442 PROTEIN YJJB-RELATED"/>
    <property type="match status" value="1"/>
</dbReference>
<proteinExistence type="inferred from homology"/>
<organism evidence="11 12">
    <name type="scientific">Ligilactobacillus murinus DSM 20452 = NBRC 14221</name>
    <dbReference type="NCBI Taxonomy" id="1423772"/>
    <lineage>
        <taxon>Bacteria</taxon>
        <taxon>Bacillati</taxon>
        <taxon>Bacillota</taxon>
        <taxon>Bacilli</taxon>
        <taxon>Lactobacillales</taxon>
        <taxon>Lactobacillaceae</taxon>
        <taxon>Ligilactobacillus</taxon>
    </lineage>
</organism>
<dbReference type="GO" id="GO:0022857">
    <property type="term" value="F:transmembrane transporter activity"/>
    <property type="evidence" value="ECO:0007669"/>
    <property type="project" value="InterPro"/>
</dbReference>
<evidence type="ECO:0000256" key="6">
    <source>
        <dbReference type="ARBA" id="ARBA00034125"/>
    </source>
</evidence>
<evidence type="ECO:0000256" key="1">
    <source>
        <dbReference type="ARBA" id="ARBA00004651"/>
    </source>
</evidence>
<sequence length="456" mass="49543">MEQQKNFSKKATKRKRAPLSKHHHMTIRWDEFIGDAGDELAIDASLKERAAIVGRIGILMLACGTGAWRVRNSMNSIARVLGLTCTADVGLVSIEYTCVELDESYTQTLALATSGVNTSKLTDLEWFVREFERHGRQMTISDIHYLIDQIRAKSGLYKPPVLGLAAALACSAFVFLLGGGLIEMICAFIGAGFGNYVRAKMNQHKITLFAGIFVSVAVACLMYMVSFRGLEALFLVSSRHEAGYIGAMLFVIPGFPFITSGLDIAKLDMRSGLERMAHALTIIIVATMVGWLTAMSINFKPEDFIPLQLTSWQLLALRLPASFCGVFGFSLMFNSSPKLASTAGVIGALANTLRLELVDFTNVPPAAAAFVGALLAGLLASILGRKAGYPRISLTVPAIVIMVPGLYMYRAVYNIGLNSISVGAYWLTQATLIVLALPLGLIAARILTDPKWRYSD</sequence>